<gene>
    <name evidence="1" type="ORF">GR167_03970</name>
</gene>
<evidence type="ECO:0000313" key="1">
    <source>
        <dbReference type="EMBL" id="MYM54448.1"/>
    </source>
</evidence>
<name>A0A6L8LEU3_9RHOB</name>
<comment type="caution">
    <text evidence="1">The sequence shown here is derived from an EMBL/GenBank/DDBJ whole genome shotgun (WGS) entry which is preliminary data.</text>
</comment>
<keyword evidence="2" id="KW-1185">Reference proteome</keyword>
<dbReference type="RefSeq" id="WP_160972141.1">
    <property type="nucleotide sequence ID" value="NZ_WWEN01000002.1"/>
</dbReference>
<organism evidence="1 2">
    <name type="scientific">Thalassovita mangrovi</name>
    <dbReference type="NCBI Taxonomy" id="2692236"/>
    <lineage>
        <taxon>Bacteria</taxon>
        <taxon>Pseudomonadati</taxon>
        <taxon>Pseudomonadota</taxon>
        <taxon>Alphaproteobacteria</taxon>
        <taxon>Rhodobacterales</taxon>
        <taxon>Roseobacteraceae</taxon>
        <taxon>Thalassovita</taxon>
    </lineage>
</organism>
<evidence type="ECO:0000313" key="2">
    <source>
        <dbReference type="Proteomes" id="UP000479043"/>
    </source>
</evidence>
<dbReference type="AlphaFoldDB" id="A0A6L8LEU3"/>
<proteinExistence type="predicted"/>
<accession>A0A6L8LEU3</accession>
<dbReference type="EMBL" id="WWEN01000002">
    <property type="protein sequence ID" value="MYM54448.1"/>
    <property type="molecule type" value="Genomic_DNA"/>
</dbReference>
<protein>
    <submittedName>
        <fullName evidence="1">Uncharacterized protein</fullName>
    </submittedName>
</protein>
<sequence length="217" mass="24355">MGWLDRPLPQAPEFFPQKAIDRLCRIGGADDKTDRRRLADELRTIAKVFWVAAMSSPLGVQGGPESQTPDARKRKITSSVVRPAEKLIEALSDESLTLLSEWPDELPSPSPNRHALIEELTKLSNRARDLFEILDDRKRKGSAISQEFKIDFANALADVFERNFPNAQPTRGGYDRTPNPSSEYHAFLKACAQEVFGTNFKFSGNVLDEVAKLRGNR</sequence>
<reference evidence="1 2" key="1">
    <citation type="submission" date="2020-01" db="EMBL/GenBank/DDBJ databases">
        <authorList>
            <person name="Chen S."/>
        </authorList>
    </citation>
    <scope>NUCLEOTIDE SEQUENCE [LARGE SCALE GENOMIC DNA]</scope>
    <source>
        <strain evidence="1 2">GS-10</strain>
    </source>
</reference>
<dbReference type="Proteomes" id="UP000479043">
    <property type="component" value="Unassembled WGS sequence"/>
</dbReference>